<evidence type="ECO:0000313" key="3">
    <source>
        <dbReference type="Proteomes" id="UP000325395"/>
    </source>
</evidence>
<organism evidence="2 3">
    <name type="scientific">Aspergillus pseudocaelatus</name>
    <dbReference type="NCBI Taxonomy" id="1825620"/>
    <lineage>
        <taxon>Eukaryota</taxon>
        <taxon>Fungi</taxon>
        <taxon>Dikarya</taxon>
        <taxon>Ascomycota</taxon>
        <taxon>Pezizomycotina</taxon>
        <taxon>Eurotiomycetes</taxon>
        <taxon>Eurotiomycetidae</taxon>
        <taxon>Eurotiales</taxon>
        <taxon>Aspergillaceae</taxon>
        <taxon>Aspergillus</taxon>
        <taxon>Aspergillus subgen. Circumdati</taxon>
    </lineage>
</organism>
<protein>
    <submittedName>
        <fullName evidence="2">Uncharacterized protein</fullName>
    </submittedName>
</protein>
<proteinExistence type="predicted"/>
<reference evidence="2 3" key="1">
    <citation type="submission" date="2019-04" db="EMBL/GenBank/DDBJ databases">
        <authorList>
            <consortium name="DOE Joint Genome Institute"/>
            <person name="Mondo S."/>
            <person name="Kjaerbolling I."/>
            <person name="Vesth T."/>
            <person name="Frisvad J.C."/>
            <person name="Nybo J.L."/>
            <person name="Theobald S."/>
            <person name="Kildgaard S."/>
            <person name="Isbrandt T."/>
            <person name="Kuo A."/>
            <person name="Sato A."/>
            <person name="Lyhne E.K."/>
            <person name="Kogle M.E."/>
            <person name="Wiebenga A."/>
            <person name="Kun R.S."/>
            <person name="Lubbers R.J."/>
            <person name="Makela M.R."/>
            <person name="Barry K."/>
            <person name="Chovatia M."/>
            <person name="Clum A."/>
            <person name="Daum C."/>
            <person name="Haridas S."/>
            <person name="He G."/>
            <person name="LaButti K."/>
            <person name="Lipzen A."/>
            <person name="Riley R."/>
            <person name="Salamov A."/>
            <person name="Simmons B.A."/>
            <person name="Magnuson J.K."/>
            <person name="Henrissat B."/>
            <person name="Mortensen U.H."/>
            <person name="Larsen T.O."/>
            <person name="Devries R.P."/>
            <person name="Grigoriev I.V."/>
            <person name="Machida M."/>
            <person name="Baker S.E."/>
            <person name="Andersen M.R."/>
            <person name="Cantor M.N."/>
            <person name="Hua S.X."/>
        </authorList>
    </citation>
    <scope>NUCLEOTIDE SEQUENCE [LARGE SCALE GENOMIC DNA]</scope>
    <source>
        <strain evidence="2 3">CBS 117616</strain>
    </source>
</reference>
<sequence length="99" mass="11300">MEEEKVVFRAHRAVQMRGYRAAKKANREDKMPHIMPAKNTRRNAPRKAQRAGDVLQKEKAKLQQRVIRAHDSLNKAKATGDIQKTKEAMLALNIAGVER</sequence>
<keyword evidence="3" id="KW-1185">Reference proteome</keyword>
<feature type="region of interest" description="Disordered" evidence="1">
    <location>
        <begin position="22"/>
        <end position="58"/>
    </location>
</feature>
<gene>
    <name evidence="2" type="ORF">BDV36DRAFT_301025</name>
</gene>
<accession>A0ABQ6W550</accession>
<name>A0ABQ6W550_9EURO</name>
<dbReference type="EMBL" id="ML735840">
    <property type="protein sequence ID" value="KAE8412277.1"/>
    <property type="molecule type" value="Genomic_DNA"/>
</dbReference>
<dbReference type="Proteomes" id="UP000325395">
    <property type="component" value="Unassembled WGS sequence"/>
</dbReference>
<feature type="compositionally biased region" description="Basic residues" evidence="1">
    <location>
        <begin position="39"/>
        <end position="49"/>
    </location>
</feature>
<evidence type="ECO:0000313" key="2">
    <source>
        <dbReference type="EMBL" id="KAE8412277.1"/>
    </source>
</evidence>
<evidence type="ECO:0000256" key="1">
    <source>
        <dbReference type="SAM" id="MobiDB-lite"/>
    </source>
</evidence>